<comment type="caution">
    <text evidence="1">The sequence shown here is derived from an EMBL/GenBank/DDBJ whole genome shotgun (WGS) entry which is preliminary data.</text>
</comment>
<dbReference type="EMBL" id="BAAACI010000002">
    <property type="protein sequence ID" value="GAA0770077.1"/>
    <property type="molecule type" value="Genomic_DNA"/>
</dbReference>
<name>A0ABP3VUS9_CLOSU</name>
<keyword evidence="2" id="KW-1185">Reference proteome</keyword>
<evidence type="ECO:0000313" key="2">
    <source>
        <dbReference type="Proteomes" id="UP001501047"/>
    </source>
</evidence>
<sequence>MFHNIYSNTKMYNLKAYAHKGAILARETLTSLQITNKDETKLYIYNLTIKSNIIHIQLI</sequence>
<gene>
    <name evidence="1" type="ORF">GCM10008908_12350</name>
</gene>
<protein>
    <submittedName>
        <fullName evidence="1">Uncharacterized protein</fullName>
    </submittedName>
</protein>
<accession>A0ABP3VUS9</accession>
<proteinExistence type="predicted"/>
<evidence type="ECO:0000313" key="1">
    <source>
        <dbReference type="EMBL" id="GAA0770077.1"/>
    </source>
</evidence>
<reference evidence="2" key="1">
    <citation type="journal article" date="2019" name="Int. J. Syst. Evol. Microbiol.">
        <title>The Global Catalogue of Microorganisms (GCM) 10K type strain sequencing project: providing services to taxonomists for standard genome sequencing and annotation.</title>
        <authorList>
            <consortium name="The Broad Institute Genomics Platform"/>
            <consortium name="The Broad Institute Genome Sequencing Center for Infectious Disease"/>
            <person name="Wu L."/>
            <person name="Ma J."/>
        </authorList>
    </citation>
    <scope>NUCLEOTIDE SEQUENCE [LARGE SCALE GENOMIC DNA]</scope>
    <source>
        <strain evidence="2">JCM 1417</strain>
    </source>
</reference>
<organism evidence="1 2">
    <name type="scientific">Clostridium subterminale</name>
    <dbReference type="NCBI Taxonomy" id="1550"/>
    <lineage>
        <taxon>Bacteria</taxon>
        <taxon>Bacillati</taxon>
        <taxon>Bacillota</taxon>
        <taxon>Clostridia</taxon>
        <taxon>Eubacteriales</taxon>
        <taxon>Clostridiaceae</taxon>
        <taxon>Clostridium</taxon>
    </lineage>
</organism>
<dbReference type="Proteomes" id="UP001501047">
    <property type="component" value="Unassembled WGS sequence"/>
</dbReference>